<name>A0ABR8Q7S3_9CLOT</name>
<dbReference type="Proteomes" id="UP000640335">
    <property type="component" value="Unassembled WGS sequence"/>
</dbReference>
<proteinExistence type="predicted"/>
<sequence>MIDIGLLDTNENQFINYINSELLNGRQMKDIEINDFKVNDRVIVKRLVRRGYKRVENELNINDEKGKLIKIFIKNDKFEETIVQSKNNKNKQNDSSNAIVVHDENIKIKENNIDIKEIVELIDKKEEIFRMLEMFNNMSDKMGDNLSDSIENKSNNIIIKLPNPKDNQFKATIRLNDVVWEQFKIFTNQYPFFTTKDLVSQALVDFMNKHS</sequence>
<keyword evidence="2" id="KW-1185">Reference proteome</keyword>
<organism evidence="1 2">
    <name type="scientific">Clostridium gallinarum</name>
    <dbReference type="NCBI Taxonomy" id="2762246"/>
    <lineage>
        <taxon>Bacteria</taxon>
        <taxon>Bacillati</taxon>
        <taxon>Bacillota</taxon>
        <taxon>Clostridia</taxon>
        <taxon>Eubacteriales</taxon>
        <taxon>Clostridiaceae</taxon>
        <taxon>Clostridium</taxon>
    </lineage>
</organism>
<comment type="caution">
    <text evidence="1">The sequence shown here is derived from an EMBL/GenBank/DDBJ whole genome shotgun (WGS) entry which is preliminary data.</text>
</comment>
<gene>
    <name evidence="1" type="ORF">H9660_15155</name>
</gene>
<dbReference type="RefSeq" id="WP_191751223.1">
    <property type="nucleotide sequence ID" value="NZ_JACSQZ010000087.1"/>
</dbReference>
<evidence type="ECO:0000313" key="2">
    <source>
        <dbReference type="Proteomes" id="UP000640335"/>
    </source>
</evidence>
<protein>
    <submittedName>
        <fullName evidence="1">Uncharacterized protein</fullName>
    </submittedName>
</protein>
<evidence type="ECO:0000313" key="1">
    <source>
        <dbReference type="EMBL" id="MBD7916481.1"/>
    </source>
</evidence>
<accession>A0ABR8Q7S3</accession>
<reference evidence="1 2" key="1">
    <citation type="submission" date="2020-08" db="EMBL/GenBank/DDBJ databases">
        <title>A Genomic Blueprint of the Chicken Gut Microbiome.</title>
        <authorList>
            <person name="Gilroy R."/>
            <person name="Ravi A."/>
            <person name="Getino M."/>
            <person name="Pursley I."/>
            <person name="Horton D.L."/>
            <person name="Alikhan N.-F."/>
            <person name="Baker D."/>
            <person name="Gharbi K."/>
            <person name="Hall N."/>
            <person name="Watson M."/>
            <person name="Adriaenssens E.M."/>
            <person name="Foster-Nyarko E."/>
            <person name="Jarju S."/>
            <person name="Secka A."/>
            <person name="Antonio M."/>
            <person name="Oren A."/>
            <person name="Chaudhuri R."/>
            <person name="La Ragione R.M."/>
            <person name="Hildebrand F."/>
            <person name="Pallen M.J."/>
        </authorList>
    </citation>
    <scope>NUCLEOTIDE SEQUENCE [LARGE SCALE GENOMIC DNA]</scope>
    <source>
        <strain evidence="1 2">Sa3CUN1</strain>
    </source>
</reference>
<dbReference type="EMBL" id="JACSQZ010000087">
    <property type="protein sequence ID" value="MBD7916481.1"/>
    <property type="molecule type" value="Genomic_DNA"/>
</dbReference>